<evidence type="ECO:0008006" key="4">
    <source>
        <dbReference type="Google" id="ProtNLM"/>
    </source>
</evidence>
<dbReference type="Gene3D" id="3.90.45.10">
    <property type="entry name" value="Peptide deformylase"/>
    <property type="match status" value="1"/>
</dbReference>
<feature type="compositionally biased region" description="Polar residues" evidence="1">
    <location>
        <begin position="1"/>
        <end position="13"/>
    </location>
</feature>
<feature type="region of interest" description="Disordered" evidence="1">
    <location>
        <begin position="1"/>
        <end position="27"/>
    </location>
</feature>
<proteinExistence type="predicted"/>
<reference evidence="2 3" key="1">
    <citation type="journal article" date="2019" name="Int. J. Syst. Evol. Microbiol.">
        <title>The Global Catalogue of Microorganisms (GCM) 10K type strain sequencing project: providing services to taxonomists for standard genome sequencing and annotation.</title>
        <authorList>
            <consortium name="The Broad Institute Genomics Platform"/>
            <consortium name="The Broad Institute Genome Sequencing Center for Infectious Disease"/>
            <person name="Wu L."/>
            <person name="Ma J."/>
        </authorList>
    </citation>
    <scope>NUCLEOTIDE SEQUENCE [LARGE SCALE GENOMIC DNA]</scope>
    <source>
        <strain evidence="2 3">JCM 4395</strain>
    </source>
</reference>
<name>A0ABN3NJS2_STRLO</name>
<evidence type="ECO:0000313" key="3">
    <source>
        <dbReference type="Proteomes" id="UP001501777"/>
    </source>
</evidence>
<dbReference type="InterPro" id="IPR036821">
    <property type="entry name" value="Peptide_deformylase_sf"/>
</dbReference>
<gene>
    <name evidence="2" type="ORF">GCM10010276_88950</name>
</gene>
<accession>A0ABN3NJS2</accession>
<sequence>MDPTRATTANQAARKTGLTDLAPESMADLPGPTPLRFVAHEIDHLDGLLYLDRVRPGVDPLPVEEHRQTGQAWTYDS</sequence>
<dbReference type="EMBL" id="BAAASG010000040">
    <property type="protein sequence ID" value="GAA2523953.1"/>
    <property type="molecule type" value="Genomic_DNA"/>
</dbReference>
<organism evidence="2 3">
    <name type="scientific">Streptomyces longisporus</name>
    <dbReference type="NCBI Taxonomy" id="1948"/>
    <lineage>
        <taxon>Bacteria</taxon>
        <taxon>Bacillati</taxon>
        <taxon>Actinomycetota</taxon>
        <taxon>Actinomycetes</taxon>
        <taxon>Kitasatosporales</taxon>
        <taxon>Streptomycetaceae</taxon>
        <taxon>Streptomyces</taxon>
    </lineage>
</organism>
<comment type="caution">
    <text evidence="2">The sequence shown here is derived from an EMBL/GenBank/DDBJ whole genome shotgun (WGS) entry which is preliminary data.</text>
</comment>
<dbReference type="Proteomes" id="UP001501777">
    <property type="component" value="Unassembled WGS sequence"/>
</dbReference>
<evidence type="ECO:0000256" key="1">
    <source>
        <dbReference type="SAM" id="MobiDB-lite"/>
    </source>
</evidence>
<keyword evidence="3" id="KW-1185">Reference proteome</keyword>
<dbReference type="SUPFAM" id="SSF56420">
    <property type="entry name" value="Peptide deformylase"/>
    <property type="match status" value="1"/>
</dbReference>
<evidence type="ECO:0000313" key="2">
    <source>
        <dbReference type="EMBL" id="GAA2523953.1"/>
    </source>
</evidence>
<protein>
    <recommendedName>
        <fullName evidence="4">Peptide deformylase</fullName>
    </recommendedName>
</protein>